<feature type="transmembrane region" description="Helical" evidence="1">
    <location>
        <begin position="48"/>
        <end position="72"/>
    </location>
</feature>
<feature type="transmembrane region" description="Helical" evidence="1">
    <location>
        <begin position="117"/>
        <end position="135"/>
    </location>
</feature>
<dbReference type="PANTHER" id="PTHR33802">
    <property type="entry name" value="SI:CH211-161H7.5-RELATED"/>
    <property type="match status" value="1"/>
</dbReference>
<feature type="transmembrane region" description="Helical" evidence="1">
    <location>
        <begin position="186"/>
        <end position="204"/>
    </location>
</feature>
<sequence>MSGKVNITMLKVITAVTFLVMVIVNALANALPLNGITTGAVSDSYPNLFAPAGLTFAIWGVIYLFLAMYTVYQFELFGVVKNPEVGSLMSRIGIFYSISSVANTVWIFAWHFKQIQFSMFLMAIILICLIVINMMTRNKEFSNIEKIFIRIPFSVYFGWITVATIANATTLLVSLEPKDYGLPESVWAIIILLVGMLIGCAAMIVNKDIAYGLVLIWAYFGILIKHVSSSGFAGRYLSVITVVVICIVLFIVAELYTLVSILKKKKIFKG</sequence>
<feature type="transmembrane region" description="Helical" evidence="1">
    <location>
        <begin position="147"/>
        <end position="166"/>
    </location>
</feature>
<reference evidence="2 3" key="1">
    <citation type="submission" date="2016-11" db="EMBL/GenBank/DDBJ databases">
        <authorList>
            <person name="Jaros S."/>
            <person name="Januszkiewicz K."/>
            <person name="Wedrychowicz H."/>
        </authorList>
    </citation>
    <scope>NUCLEOTIDE SEQUENCE [LARGE SCALE GENOMIC DNA]</scope>
    <source>
        <strain evidence="2 3">DSM 15970</strain>
    </source>
</reference>
<evidence type="ECO:0000313" key="3">
    <source>
        <dbReference type="Proteomes" id="UP000184342"/>
    </source>
</evidence>
<evidence type="ECO:0000313" key="2">
    <source>
        <dbReference type="EMBL" id="SHI73792.1"/>
    </source>
</evidence>
<dbReference type="STRING" id="1122934.SAMN02745691_00741"/>
<evidence type="ECO:0008006" key="4">
    <source>
        <dbReference type="Google" id="ProtNLM"/>
    </source>
</evidence>
<dbReference type="RefSeq" id="WP_073993015.1">
    <property type="nucleotide sequence ID" value="NZ_FQYT01000006.1"/>
</dbReference>
<accession>A0A1M6DKR5</accession>
<protein>
    <recommendedName>
        <fullName evidence="4">TspO and MBR related proteins</fullName>
    </recommendedName>
</protein>
<keyword evidence="1" id="KW-1133">Transmembrane helix</keyword>
<keyword evidence="1" id="KW-0472">Membrane</keyword>
<gene>
    <name evidence="2" type="ORF">SAMN02745691_00741</name>
</gene>
<dbReference type="AlphaFoldDB" id="A0A1M6DKR5"/>
<dbReference type="Proteomes" id="UP000184342">
    <property type="component" value="Unassembled WGS sequence"/>
</dbReference>
<evidence type="ECO:0000256" key="1">
    <source>
        <dbReference type="SAM" id="Phobius"/>
    </source>
</evidence>
<dbReference type="OrthoDB" id="5189031at2"/>
<feature type="transmembrane region" description="Helical" evidence="1">
    <location>
        <begin position="93"/>
        <end position="111"/>
    </location>
</feature>
<feature type="transmembrane region" description="Helical" evidence="1">
    <location>
        <begin position="209"/>
        <end position="227"/>
    </location>
</feature>
<dbReference type="PANTHER" id="PTHR33802:SF1">
    <property type="entry name" value="XK-RELATED PROTEIN"/>
    <property type="match status" value="1"/>
</dbReference>
<feature type="transmembrane region" description="Helical" evidence="1">
    <location>
        <begin position="239"/>
        <end position="262"/>
    </location>
</feature>
<feature type="transmembrane region" description="Helical" evidence="1">
    <location>
        <begin position="12"/>
        <end position="28"/>
    </location>
</feature>
<name>A0A1M6DKR5_9FIRM</name>
<proteinExistence type="predicted"/>
<keyword evidence="3" id="KW-1185">Reference proteome</keyword>
<dbReference type="EMBL" id="FQYT01000006">
    <property type="protein sequence ID" value="SHI73792.1"/>
    <property type="molecule type" value="Genomic_DNA"/>
</dbReference>
<organism evidence="2 3">
    <name type="scientific">Parasporobacterium paucivorans DSM 15970</name>
    <dbReference type="NCBI Taxonomy" id="1122934"/>
    <lineage>
        <taxon>Bacteria</taxon>
        <taxon>Bacillati</taxon>
        <taxon>Bacillota</taxon>
        <taxon>Clostridia</taxon>
        <taxon>Lachnospirales</taxon>
        <taxon>Lachnospiraceae</taxon>
        <taxon>Parasporobacterium</taxon>
    </lineage>
</organism>
<keyword evidence="1" id="KW-0812">Transmembrane</keyword>